<gene>
    <name evidence="1" type="ORF">CBB_342</name>
</gene>
<evidence type="ECO:0000313" key="1">
    <source>
        <dbReference type="EMBL" id="AMM43905.1"/>
    </source>
</evidence>
<dbReference type="EMBL" id="KU574722">
    <property type="protein sequence ID" value="AMM43905.1"/>
    <property type="molecule type" value="Genomic_DNA"/>
</dbReference>
<accession>A0A1L2CV56</accession>
<protein>
    <submittedName>
        <fullName evidence="1">Putative metallopeptidase</fullName>
    </submittedName>
</protein>
<sequence>MNLFSLDIETLGTPENSGYGIVIPNYAIVKIPEVLTHELEWIYVQLPIQDQIDVGLKMDASTMNFWFDTCAQEFPLALCEMQQSFKLKAPTVLHSDGDTHESTNIPLVVKNFLHGQEEPKFNTKVFGNGCNFDCSILQENHRVMFGDGNLWQYAAPNNVRSLRLLLSKEDEELMKDTIDPYLSRFCDSIDEVGWMFDLCLHNPLFDAAKEALFVTYIMNLKKSA</sequence>
<evidence type="ECO:0000313" key="2">
    <source>
        <dbReference type="Proteomes" id="UP000223891"/>
    </source>
</evidence>
<keyword evidence="2" id="KW-1185">Reference proteome</keyword>
<reference evidence="2" key="1">
    <citation type="submission" date="2016-01" db="EMBL/GenBank/DDBJ databases">
        <title>Isolation and Characterization of Enterobacteria phage CBB.</title>
        <authorList>
            <person name="Buttimer C.T.H."/>
            <person name="Hendrix H."/>
            <person name="Alexandre H."/>
            <person name="O'Mahony J."/>
            <person name="Lavigne R."/>
            <person name="Coffey A."/>
        </authorList>
    </citation>
    <scope>NUCLEOTIDE SEQUENCE [LARGE SCALE GENOMIC DNA]</scope>
</reference>
<organism evidence="1 2">
    <name type="scientific">Pectobacterium phage vB_PcaM_CBB</name>
    <dbReference type="NCBI Taxonomy" id="2772511"/>
    <lineage>
        <taxon>Viruses</taxon>
        <taxon>Duplodnaviria</taxon>
        <taxon>Heunggongvirae</taxon>
        <taxon>Uroviricota</taxon>
        <taxon>Caudoviricetes</taxon>
        <taxon>Mimasvirus</taxon>
        <taxon>Mimasvirus CBB</taxon>
    </lineage>
</organism>
<proteinExistence type="predicted"/>
<name>A0A1L2CV56_9CAUD</name>
<dbReference type="Proteomes" id="UP000223891">
    <property type="component" value="Segment"/>
</dbReference>